<dbReference type="Gene3D" id="3.40.50.1220">
    <property type="entry name" value="TPP-binding domain"/>
    <property type="match status" value="1"/>
</dbReference>
<name>A0A382G258_9ZZZZ</name>
<dbReference type="Gene3D" id="3.40.50.970">
    <property type="match status" value="1"/>
</dbReference>
<dbReference type="InterPro" id="IPR012000">
    <property type="entry name" value="Thiamin_PyroP_enz_cen_dom"/>
</dbReference>
<dbReference type="GO" id="GO:0005948">
    <property type="term" value="C:acetolactate synthase complex"/>
    <property type="evidence" value="ECO:0007669"/>
    <property type="project" value="TreeGrafter"/>
</dbReference>
<evidence type="ECO:0000313" key="4">
    <source>
        <dbReference type="EMBL" id="SVB68694.1"/>
    </source>
</evidence>
<evidence type="ECO:0008006" key="5">
    <source>
        <dbReference type="Google" id="ProtNLM"/>
    </source>
</evidence>
<dbReference type="PANTHER" id="PTHR18968">
    <property type="entry name" value="THIAMINE PYROPHOSPHATE ENZYMES"/>
    <property type="match status" value="1"/>
</dbReference>
<dbReference type="GO" id="GO:0009097">
    <property type="term" value="P:isoleucine biosynthetic process"/>
    <property type="evidence" value="ECO:0007669"/>
    <property type="project" value="TreeGrafter"/>
</dbReference>
<protein>
    <recommendedName>
        <fullName evidence="5">Thiamine pyrophosphate enzyme N-terminal TPP-binding domain-containing protein</fullName>
    </recommendedName>
</protein>
<proteinExistence type="inferred from homology"/>
<dbReference type="EMBL" id="UINC01052866">
    <property type="protein sequence ID" value="SVB68694.1"/>
    <property type="molecule type" value="Genomic_DNA"/>
</dbReference>
<dbReference type="Pfam" id="PF02776">
    <property type="entry name" value="TPP_enzyme_N"/>
    <property type="match status" value="1"/>
</dbReference>
<dbReference type="InterPro" id="IPR029061">
    <property type="entry name" value="THDP-binding"/>
</dbReference>
<dbReference type="GO" id="GO:0009099">
    <property type="term" value="P:L-valine biosynthetic process"/>
    <property type="evidence" value="ECO:0007669"/>
    <property type="project" value="TreeGrafter"/>
</dbReference>
<dbReference type="InterPro" id="IPR045229">
    <property type="entry name" value="TPP_enz"/>
</dbReference>
<dbReference type="SUPFAM" id="SSF52467">
    <property type="entry name" value="DHS-like NAD/FAD-binding domain"/>
    <property type="match status" value="1"/>
</dbReference>
<evidence type="ECO:0000259" key="3">
    <source>
        <dbReference type="Pfam" id="PF02776"/>
    </source>
</evidence>
<dbReference type="Pfam" id="PF00205">
    <property type="entry name" value="TPP_enzyme_M"/>
    <property type="match status" value="1"/>
</dbReference>
<reference evidence="4" key="1">
    <citation type="submission" date="2018-05" db="EMBL/GenBank/DDBJ databases">
        <authorList>
            <person name="Lanie J.A."/>
            <person name="Ng W.-L."/>
            <person name="Kazmierczak K.M."/>
            <person name="Andrzejewski T.M."/>
            <person name="Davidsen T.M."/>
            <person name="Wayne K.J."/>
            <person name="Tettelin H."/>
            <person name="Glass J.I."/>
            <person name="Rusch D."/>
            <person name="Podicherti R."/>
            <person name="Tsui H.-C.T."/>
            <person name="Winkler M.E."/>
        </authorList>
    </citation>
    <scope>NUCLEOTIDE SEQUENCE</scope>
</reference>
<dbReference type="CDD" id="cd07035">
    <property type="entry name" value="TPP_PYR_POX_like"/>
    <property type="match status" value="1"/>
</dbReference>
<dbReference type="GO" id="GO:0000287">
    <property type="term" value="F:magnesium ion binding"/>
    <property type="evidence" value="ECO:0007669"/>
    <property type="project" value="InterPro"/>
</dbReference>
<organism evidence="4">
    <name type="scientific">marine metagenome</name>
    <dbReference type="NCBI Taxonomy" id="408172"/>
    <lineage>
        <taxon>unclassified sequences</taxon>
        <taxon>metagenomes</taxon>
        <taxon>ecological metagenomes</taxon>
    </lineage>
</organism>
<dbReference type="GO" id="GO:0003984">
    <property type="term" value="F:acetolactate synthase activity"/>
    <property type="evidence" value="ECO:0007669"/>
    <property type="project" value="TreeGrafter"/>
</dbReference>
<dbReference type="InterPro" id="IPR029035">
    <property type="entry name" value="DHS-like_NAD/FAD-binding_dom"/>
</dbReference>
<feature type="non-terminal residue" evidence="4">
    <location>
        <position position="302"/>
    </location>
</feature>
<feature type="domain" description="Thiamine pyrophosphate enzyme N-terminal TPP-binding" evidence="3">
    <location>
        <begin position="18"/>
        <end position="116"/>
    </location>
</feature>
<accession>A0A382G258</accession>
<gene>
    <name evidence="4" type="ORF">METZ01_LOCUS221548</name>
</gene>
<dbReference type="InterPro" id="IPR012001">
    <property type="entry name" value="Thiamin_PyroP_enz_TPP-bd_dom"/>
</dbReference>
<feature type="domain" description="Thiamine pyrophosphate enzyme central" evidence="2">
    <location>
        <begin position="208"/>
        <end position="291"/>
    </location>
</feature>
<evidence type="ECO:0000256" key="1">
    <source>
        <dbReference type="ARBA" id="ARBA00007812"/>
    </source>
</evidence>
<sequence length="302" mass="32595">MYERLDFVKTRTITGTPSEILVEQLVASGVKYVFYNSGSREALFFDALHSNPNIHGILALHEGSVTSMAGGYTQVYNQPAVMVVHLGAGLAQAMGQFINVAFGGLPVVVITFAGDTGSWVDRINLDFDHSFSPTSVARPMVKASWTVIDPEGLPAAVERALQVAQTPPYGPVHLAVYDSMLSDRQVTTDIIDGVVSPLSAGKTSDADLEKVLHYLDQSERPMIYAGDGIWRNAGEGLAAELATHFGAAVCGTNVDYRGISIKHPHHLGEFEGSWAEYDPDLIFCLGVKHQGTGYSSDHAPFR</sequence>
<evidence type="ECO:0000259" key="2">
    <source>
        <dbReference type="Pfam" id="PF00205"/>
    </source>
</evidence>
<dbReference type="SUPFAM" id="SSF52518">
    <property type="entry name" value="Thiamin diphosphate-binding fold (THDP-binding)"/>
    <property type="match status" value="1"/>
</dbReference>
<comment type="similarity">
    <text evidence="1">Belongs to the TPP enzyme family.</text>
</comment>
<dbReference type="GO" id="GO:0030976">
    <property type="term" value="F:thiamine pyrophosphate binding"/>
    <property type="evidence" value="ECO:0007669"/>
    <property type="project" value="InterPro"/>
</dbReference>
<dbReference type="GO" id="GO:0050660">
    <property type="term" value="F:flavin adenine dinucleotide binding"/>
    <property type="evidence" value="ECO:0007669"/>
    <property type="project" value="TreeGrafter"/>
</dbReference>
<dbReference type="AlphaFoldDB" id="A0A382G258"/>
<dbReference type="PANTHER" id="PTHR18968:SF13">
    <property type="entry name" value="ACETOLACTATE SYNTHASE CATALYTIC SUBUNIT, MITOCHONDRIAL"/>
    <property type="match status" value="1"/>
</dbReference>